<evidence type="ECO:0000256" key="3">
    <source>
        <dbReference type="ARBA" id="ARBA00022989"/>
    </source>
</evidence>
<name>A0A0A0DKI6_9STRE</name>
<keyword evidence="7" id="KW-1185">Reference proteome</keyword>
<dbReference type="RefSeq" id="WP_037615856.1">
    <property type="nucleotide sequence ID" value="NZ_JPEN01000052.1"/>
</dbReference>
<accession>A0A0A0DKI6</accession>
<dbReference type="CDD" id="cd16914">
    <property type="entry name" value="EcfT"/>
    <property type="match status" value="1"/>
</dbReference>
<feature type="transmembrane region" description="Helical" evidence="5">
    <location>
        <begin position="49"/>
        <end position="74"/>
    </location>
</feature>
<comment type="subcellular location">
    <subcellularLocation>
        <location evidence="1">Membrane</location>
        <topology evidence="1">Multi-pass membrane protein</topology>
    </subcellularLocation>
</comment>
<protein>
    <submittedName>
        <fullName evidence="6">Transmembrane component of energizing module of predicted ECF transporter</fullName>
    </submittedName>
</protein>
<dbReference type="PATRIC" id="fig|176090.4.peg.718"/>
<feature type="transmembrane region" description="Helical" evidence="5">
    <location>
        <begin position="207"/>
        <end position="224"/>
    </location>
</feature>
<dbReference type="EMBL" id="JPEN01000052">
    <property type="protein sequence ID" value="KGM37472.1"/>
    <property type="molecule type" value="Genomic_DNA"/>
</dbReference>
<evidence type="ECO:0000313" key="6">
    <source>
        <dbReference type="EMBL" id="KGM37472.1"/>
    </source>
</evidence>
<keyword evidence="4 5" id="KW-0472">Membrane</keyword>
<gene>
    <name evidence="6" type="ORF">SSIN_0724</name>
</gene>
<dbReference type="GO" id="GO:0005886">
    <property type="term" value="C:plasma membrane"/>
    <property type="evidence" value="ECO:0007669"/>
    <property type="project" value="UniProtKB-ARBA"/>
</dbReference>
<comment type="caution">
    <text evidence="6">The sequence shown here is derived from an EMBL/GenBank/DDBJ whole genome shotgun (WGS) entry which is preliminary data.</text>
</comment>
<evidence type="ECO:0000256" key="2">
    <source>
        <dbReference type="ARBA" id="ARBA00022692"/>
    </source>
</evidence>
<feature type="transmembrane region" description="Helical" evidence="5">
    <location>
        <begin position="86"/>
        <end position="107"/>
    </location>
</feature>
<proteinExistence type="predicted"/>
<dbReference type="AlphaFoldDB" id="A0A0A0DKI6"/>
<evidence type="ECO:0000256" key="4">
    <source>
        <dbReference type="ARBA" id="ARBA00023136"/>
    </source>
</evidence>
<evidence type="ECO:0000313" key="7">
    <source>
        <dbReference type="Proteomes" id="UP000030019"/>
    </source>
</evidence>
<organism evidence="6 7">
    <name type="scientific">Streptococcus sinensis</name>
    <dbReference type="NCBI Taxonomy" id="176090"/>
    <lineage>
        <taxon>Bacteria</taxon>
        <taxon>Bacillati</taxon>
        <taxon>Bacillota</taxon>
        <taxon>Bacilli</taxon>
        <taxon>Lactobacillales</taxon>
        <taxon>Streptococcaceae</taxon>
        <taxon>Streptococcus</taxon>
    </lineage>
</organism>
<keyword evidence="2 5" id="KW-0812">Transmembrane</keyword>
<evidence type="ECO:0000256" key="5">
    <source>
        <dbReference type="SAM" id="Phobius"/>
    </source>
</evidence>
<evidence type="ECO:0000256" key="1">
    <source>
        <dbReference type="ARBA" id="ARBA00004141"/>
    </source>
</evidence>
<dbReference type="STRING" id="176090.SSIN_0724"/>
<dbReference type="Proteomes" id="UP000030019">
    <property type="component" value="Unassembled WGS sequence"/>
</dbReference>
<dbReference type="InterPro" id="IPR003339">
    <property type="entry name" value="ABC/ECF_trnsptr_transmembrane"/>
</dbReference>
<reference evidence="6 7" key="1">
    <citation type="submission" date="2014-06" db="EMBL/GenBank/DDBJ databases">
        <authorList>
            <person name="Teng J.L."/>
            <person name="Huang Y."/>
            <person name="Tse H."/>
            <person name="Lau S.K."/>
            <person name="Woo P.C."/>
        </authorList>
    </citation>
    <scope>NUCLEOTIDE SEQUENCE [LARGE SCALE GENOMIC DNA]</scope>
    <source>
        <strain evidence="6 7">HKU4</strain>
    </source>
</reference>
<keyword evidence="3 5" id="KW-1133">Transmembrane helix</keyword>
<sequence length="226" mass="25681">MKLDVRSKVLLVLFANLAFLLRVTGWPETVLVLGLALITALVGKKKMSLYYLSIYLLLLAVDTFLLDLLPSLPIRMLTTIATAGRFMLPSIMAGSLLLTTSSAYDLIHGLRKWYLPESLLLTLAVMLRFLPAIKADAKMVSRSLRLRGMFLQKRSIFLQPVRYFEYMIVPLLMSLLRTIQDLTIASLTKGLALKRGGTETFVSRFRLLDWSICLWMLGMLIWMIHP</sequence>
<dbReference type="eggNOG" id="COG0619">
    <property type="taxonomic scope" value="Bacteria"/>
</dbReference>
<dbReference type="Pfam" id="PF02361">
    <property type="entry name" value="CbiQ"/>
    <property type="match status" value="1"/>
</dbReference>